<evidence type="ECO:0000256" key="2">
    <source>
        <dbReference type="ARBA" id="ARBA00012023"/>
    </source>
</evidence>
<keyword evidence="4" id="KW-0547">Nucleotide-binding</keyword>
<organism evidence="9 10">
    <name type="scientific">Drosophila lebanonensis</name>
    <name type="common">Fruit fly</name>
    <name type="synonym">Scaptodrosophila lebanonensis</name>
    <dbReference type="NCBI Taxonomy" id="7225"/>
    <lineage>
        <taxon>Eukaryota</taxon>
        <taxon>Metazoa</taxon>
        <taxon>Ecdysozoa</taxon>
        <taxon>Arthropoda</taxon>
        <taxon>Hexapoda</taxon>
        <taxon>Insecta</taxon>
        <taxon>Pterygota</taxon>
        <taxon>Neoptera</taxon>
        <taxon>Endopterygota</taxon>
        <taxon>Diptera</taxon>
        <taxon>Brachycera</taxon>
        <taxon>Muscomorpha</taxon>
        <taxon>Ephydroidea</taxon>
        <taxon>Drosophilidae</taxon>
        <taxon>Scaptodrosophila</taxon>
    </lineage>
</organism>
<reference evidence="10" key="1">
    <citation type="submission" date="2025-08" db="UniProtKB">
        <authorList>
            <consortium name="RefSeq"/>
        </authorList>
    </citation>
    <scope>IDENTIFICATION</scope>
    <source>
        <strain evidence="10">11010-0011.00</strain>
        <tissue evidence="10">Whole body</tissue>
    </source>
</reference>
<dbReference type="InterPro" id="IPR043001">
    <property type="entry name" value="IP5_2-K_N_lobe"/>
</dbReference>
<dbReference type="GeneID" id="115620989"/>
<keyword evidence="5" id="KW-0418">Kinase</keyword>
<dbReference type="GO" id="GO:0005524">
    <property type="term" value="F:ATP binding"/>
    <property type="evidence" value="ECO:0007669"/>
    <property type="project" value="UniProtKB-KW"/>
</dbReference>
<keyword evidence="6" id="KW-0067">ATP-binding</keyword>
<feature type="compositionally biased region" description="Low complexity" evidence="8">
    <location>
        <begin position="507"/>
        <end position="521"/>
    </location>
</feature>
<name>A0A6J2T608_DROLE</name>
<feature type="compositionally biased region" description="Low complexity" evidence="8">
    <location>
        <begin position="74"/>
        <end position="88"/>
    </location>
</feature>
<dbReference type="PANTHER" id="PTHR14456:SF2">
    <property type="entry name" value="INOSITOL-PENTAKISPHOSPHATE 2-KINASE"/>
    <property type="match status" value="1"/>
</dbReference>
<keyword evidence="9" id="KW-1185">Reference proteome</keyword>
<dbReference type="EC" id="2.7.1.158" evidence="2"/>
<protein>
    <recommendedName>
        <fullName evidence="2">inositol-pentakisphosphate 2-kinase</fullName>
        <ecNumber evidence="2">2.7.1.158</ecNumber>
    </recommendedName>
    <alternativeName>
        <fullName evidence="7">Ins(1,3,4,5,6)P5 2-kinase</fullName>
    </alternativeName>
</protein>
<dbReference type="CTD" id="37360"/>
<accession>A0A6J2T608</accession>
<feature type="region of interest" description="Disordered" evidence="8">
    <location>
        <begin position="66"/>
        <end position="103"/>
    </location>
</feature>
<evidence type="ECO:0000256" key="7">
    <source>
        <dbReference type="ARBA" id="ARBA00029574"/>
    </source>
</evidence>
<evidence type="ECO:0000256" key="4">
    <source>
        <dbReference type="ARBA" id="ARBA00022741"/>
    </source>
</evidence>
<dbReference type="RefSeq" id="XP_030370372.1">
    <property type="nucleotide sequence ID" value="XM_030514512.1"/>
</dbReference>
<dbReference type="GO" id="GO:0035299">
    <property type="term" value="F:inositol-1,3,4,5,6-pentakisphosphate 2-kinase activity"/>
    <property type="evidence" value="ECO:0007669"/>
    <property type="project" value="UniProtKB-EC"/>
</dbReference>
<evidence type="ECO:0000256" key="6">
    <source>
        <dbReference type="ARBA" id="ARBA00022840"/>
    </source>
</evidence>
<feature type="region of interest" description="Disordered" evidence="8">
    <location>
        <begin position="412"/>
        <end position="436"/>
    </location>
</feature>
<comment type="similarity">
    <text evidence="1">Belongs to the IPK1 type 2 family.</text>
</comment>
<evidence type="ECO:0000256" key="3">
    <source>
        <dbReference type="ARBA" id="ARBA00022679"/>
    </source>
</evidence>
<proteinExistence type="inferred from homology"/>
<dbReference type="Proteomes" id="UP000504634">
    <property type="component" value="Unplaced"/>
</dbReference>
<dbReference type="AlphaFoldDB" id="A0A6J2T608"/>
<evidence type="ECO:0000256" key="8">
    <source>
        <dbReference type="SAM" id="MobiDB-lite"/>
    </source>
</evidence>
<evidence type="ECO:0000313" key="10">
    <source>
        <dbReference type="RefSeq" id="XP_030370372.1"/>
    </source>
</evidence>
<sequence>MTGTASREAEVAAAKTINTLLHLPAHMELSQIELIYRAEGNANLVLALPQFKKVLRLPKMISSRQALQQQRSIRPQAQPEAKQQQQERSPPHVSMKTKTSREKAGDLTMPDFMAYIEIMRRLLGNEFVCEADIVAIPKESDRFWINDHIRNARPIARLDKEFVGPFGLLMPDVTQLPPMFDTLLANLQAKGTSTDTDTSVDMGTTTTTILGDTYAIEIKPKQGWMLLPSDVSDLFDLTPAGATAATVMPTPAVGRQQATGSTATTTVISTSNVAATEQSLPIATAAKLTKPDCMCRFCSMQLLKLKNGKIKRLSAYCPMELFSGAPGRMLDALSALFACPQNNLRVFRNGNLIYGDHENSISCEELHSRVFQGEIMVLIKHLLVACLLREYSQDGHVAAELYVDPKAAQSTEVEAESAADEKTKAEAEAETETEAEAQAVEIGAPNVKATVDASAGAVDDIVKAAAGQPQRLNAAVVAAVAAATTTTATRAAAAKETQRYTKRGKVTKTTTATRTARQTTTESVEATMATATSTWESTTIEPSTCAKSTRTTTTTTANVAMATETKAETKTETEPLATQAQINTTEISCLPKNCVLQKILHLQFLVKRHFRYMAEAGYATQVTTTYNALRTLLAREKEQTQVQGIGYIDGLEAEQAYMLGATALDCSIMLTFREIQCQNVSAKELERLEPWHVHLANFQRHFIAKVSVLDLDPKPDSHFHKFIQQTREIEKCDQALN</sequence>
<gene>
    <name evidence="10" type="primary">LOC115620989</name>
</gene>
<dbReference type="GO" id="GO:0005634">
    <property type="term" value="C:nucleus"/>
    <property type="evidence" value="ECO:0007669"/>
    <property type="project" value="TreeGrafter"/>
</dbReference>
<evidence type="ECO:0000313" key="9">
    <source>
        <dbReference type="Proteomes" id="UP000504634"/>
    </source>
</evidence>
<dbReference type="InterPro" id="IPR009286">
    <property type="entry name" value="Ins_P5_2-kin"/>
</dbReference>
<dbReference type="OrthoDB" id="272370at2759"/>
<keyword evidence="3" id="KW-0808">Transferase</keyword>
<dbReference type="PANTHER" id="PTHR14456">
    <property type="entry name" value="INOSITOL POLYPHOSPHATE KINASE 1"/>
    <property type="match status" value="1"/>
</dbReference>
<dbReference type="Gene3D" id="3.30.200.110">
    <property type="entry name" value="Inositol-pentakisphosphate 2-kinase, N-lobe"/>
    <property type="match status" value="1"/>
</dbReference>
<dbReference type="GO" id="GO:0032958">
    <property type="term" value="P:inositol phosphate biosynthetic process"/>
    <property type="evidence" value="ECO:0007669"/>
    <property type="project" value="TreeGrafter"/>
</dbReference>
<dbReference type="Pfam" id="PF06090">
    <property type="entry name" value="Ins_P5_2-kin"/>
    <property type="match status" value="1"/>
</dbReference>
<evidence type="ECO:0000256" key="1">
    <source>
        <dbReference type="ARBA" id="ARBA00007229"/>
    </source>
</evidence>
<feature type="region of interest" description="Disordered" evidence="8">
    <location>
        <begin position="502"/>
        <end position="522"/>
    </location>
</feature>
<evidence type="ECO:0000256" key="5">
    <source>
        <dbReference type="ARBA" id="ARBA00022777"/>
    </source>
</evidence>